<evidence type="ECO:0000313" key="6">
    <source>
        <dbReference type="Proteomes" id="UP000317663"/>
    </source>
</evidence>
<dbReference type="SMART" id="SM00912">
    <property type="entry name" value="Haemagg_act"/>
    <property type="match status" value="1"/>
</dbReference>
<feature type="compositionally biased region" description="Polar residues" evidence="2">
    <location>
        <begin position="2850"/>
        <end position="2867"/>
    </location>
</feature>
<reference evidence="5 6" key="1">
    <citation type="journal article" date="2019" name="Environ. Microbiol.">
        <title>Species interactions and distinct microbial communities in high Arctic permafrost affected cryosols are associated with the CH4 and CO2 gas fluxes.</title>
        <authorList>
            <person name="Altshuler I."/>
            <person name="Hamel J."/>
            <person name="Turney S."/>
            <person name="Magnuson E."/>
            <person name="Levesque R."/>
            <person name="Greer C."/>
            <person name="Whyte L.G."/>
        </authorList>
    </citation>
    <scope>NUCLEOTIDE SEQUENCE [LARGE SCALE GENOMIC DNA]</scope>
    <source>
        <strain evidence="5 6">E4</strain>
    </source>
</reference>
<keyword evidence="3" id="KW-0472">Membrane</keyword>
<keyword evidence="3" id="KW-1133">Transmembrane helix</keyword>
<evidence type="ECO:0000256" key="1">
    <source>
        <dbReference type="ARBA" id="ARBA00022656"/>
    </source>
</evidence>
<dbReference type="GO" id="GO:0003824">
    <property type="term" value="F:catalytic activity"/>
    <property type="evidence" value="ECO:0007669"/>
    <property type="project" value="UniProtKB-ARBA"/>
</dbReference>
<feature type="region of interest" description="Disordered" evidence="2">
    <location>
        <begin position="1735"/>
        <end position="1766"/>
    </location>
</feature>
<dbReference type="Pfam" id="PF13332">
    <property type="entry name" value="Fil_haemagg_2"/>
    <property type="match status" value="3"/>
</dbReference>
<feature type="compositionally biased region" description="Basic and acidic residues" evidence="2">
    <location>
        <begin position="2762"/>
        <end position="2774"/>
    </location>
</feature>
<protein>
    <submittedName>
        <fullName evidence="5">Filamentous hemagglutinin N-terminal domain-containing protein</fullName>
    </submittedName>
</protein>
<keyword evidence="6" id="KW-1185">Reference proteome</keyword>
<feature type="compositionally biased region" description="Polar residues" evidence="2">
    <location>
        <begin position="2305"/>
        <end position="2319"/>
    </location>
</feature>
<evidence type="ECO:0000256" key="2">
    <source>
        <dbReference type="SAM" id="MobiDB-lite"/>
    </source>
</evidence>
<feature type="compositionally biased region" description="Basic and acidic residues" evidence="2">
    <location>
        <begin position="2649"/>
        <end position="2677"/>
    </location>
</feature>
<accession>A0A502GJ10</accession>
<dbReference type="EMBL" id="RCZD01000006">
    <property type="protein sequence ID" value="TPG61562.1"/>
    <property type="molecule type" value="Genomic_DNA"/>
</dbReference>
<dbReference type="InterPro" id="IPR011050">
    <property type="entry name" value="Pectin_lyase_fold/virulence"/>
</dbReference>
<dbReference type="Pfam" id="PF05860">
    <property type="entry name" value="TPS"/>
    <property type="match status" value="1"/>
</dbReference>
<feature type="region of interest" description="Disordered" evidence="2">
    <location>
        <begin position="2077"/>
        <end position="2096"/>
    </location>
</feature>
<proteinExistence type="predicted"/>
<dbReference type="OrthoDB" id="2664633at2"/>
<feature type="region of interest" description="Disordered" evidence="2">
    <location>
        <begin position="2533"/>
        <end position="2874"/>
    </location>
</feature>
<feature type="compositionally biased region" description="Polar residues" evidence="2">
    <location>
        <begin position="1749"/>
        <end position="1766"/>
    </location>
</feature>
<dbReference type="SUPFAM" id="SSF51126">
    <property type="entry name" value="Pectin lyase-like"/>
    <property type="match status" value="1"/>
</dbReference>
<dbReference type="NCBIfam" id="TIGR01731">
    <property type="entry name" value="fil_hemag_20aa"/>
    <property type="match status" value="5"/>
</dbReference>
<dbReference type="InterPro" id="IPR008638">
    <property type="entry name" value="FhaB/CdiA-like_TPS"/>
</dbReference>
<dbReference type="GO" id="GO:0090729">
    <property type="term" value="F:toxin activity"/>
    <property type="evidence" value="ECO:0007669"/>
    <property type="project" value="UniProtKB-KW"/>
</dbReference>
<keyword evidence="1" id="KW-0800">Toxin</keyword>
<feature type="compositionally biased region" description="Low complexity" evidence="2">
    <location>
        <begin position="1735"/>
        <end position="1748"/>
    </location>
</feature>
<feature type="compositionally biased region" description="Basic and acidic residues" evidence="2">
    <location>
        <begin position="2622"/>
        <end position="2638"/>
    </location>
</feature>
<feature type="region of interest" description="Disordered" evidence="2">
    <location>
        <begin position="2300"/>
        <end position="2319"/>
    </location>
</feature>
<keyword evidence="3" id="KW-0812">Transmembrane</keyword>
<evidence type="ECO:0000259" key="4">
    <source>
        <dbReference type="SMART" id="SM00912"/>
    </source>
</evidence>
<feature type="compositionally biased region" description="Polar residues" evidence="2">
    <location>
        <begin position="2796"/>
        <end position="2818"/>
    </location>
</feature>
<dbReference type="Gene3D" id="2.160.20.10">
    <property type="entry name" value="Single-stranded right-handed beta-helix, Pectin lyase-like"/>
    <property type="match status" value="1"/>
</dbReference>
<feature type="compositionally biased region" description="Basic and acidic residues" evidence="2">
    <location>
        <begin position="2553"/>
        <end position="2597"/>
    </location>
</feature>
<feature type="domain" description="Filamentous haemagglutinin FhaB/tRNA nuclease CdiA-like TPS" evidence="4">
    <location>
        <begin position="67"/>
        <end position="186"/>
    </location>
</feature>
<comment type="caution">
    <text evidence="5">The sequence shown here is derived from an EMBL/GenBank/DDBJ whole genome shotgun (WGS) entry which is preliminary data.</text>
</comment>
<feature type="transmembrane region" description="Helical" evidence="3">
    <location>
        <begin position="34"/>
        <end position="54"/>
    </location>
</feature>
<dbReference type="Proteomes" id="UP000317663">
    <property type="component" value="Unassembled WGS sequence"/>
</dbReference>
<evidence type="ECO:0000256" key="3">
    <source>
        <dbReference type="SAM" id="Phobius"/>
    </source>
</evidence>
<dbReference type="NCBIfam" id="TIGR01901">
    <property type="entry name" value="adhes_NPXG"/>
    <property type="match status" value="1"/>
</dbReference>
<organism evidence="5 6">
    <name type="scientific">Ewingella americana</name>
    <dbReference type="NCBI Taxonomy" id="41202"/>
    <lineage>
        <taxon>Bacteria</taxon>
        <taxon>Pseudomonadati</taxon>
        <taxon>Pseudomonadota</taxon>
        <taxon>Gammaproteobacteria</taxon>
        <taxon>Enterobacterales</taxon>
        <taxon>Yersiniaceae</taxon>
        <taxon>Ewingella</taxon>
    </lineage>
</organism>
<feature type="compositionally biased region" description="Basic and acidic residues" evidence="2">
    <location>
        <begin position="2693"/>
        <end position="2704"/>
    </location>
</feature>
<dbReference type="InterPro" id="IPR010069">
    <property type="entry name" value="CdiA_FHA1_rpt"/>
</dbReference>
<sequence>MRYIVTNIKTEDVMSKKNIGNTAGQRFNMRLKPICLAMAGIFPTIASAGAIYPATPGNHAPVMDQSINGVPVINIVDPNSQGVSHNKFDEFNVDSQGVIFNNSMQDGVSQIGGTVIKNNNLTNESNVIISEVTGAKGTQINGAMEVFGKKADLIVANQNGITVNGATTINASNLTLTTGKINPQADGSVQISVEKGAVNIEGQGISTEGLGYFDIVSRSAKLDGEIAGQADIKVLTGLNDYDPKSRTHTVRDANASDRPEVSIDGSALGSMYGGRIQLISTESGAGVRHEGSIIGNQGIEISANGDLRLSGLKSEQGGVTLSGNNISVQKNTNGEGGIDSQWDLIINALAHVDLGADAVSQQGRIVINASSLLQNAATLMAKNGQSASVNVPAIQINVANDYQIVGMLYAVDQNGQAISGAVISLENGDYVVRYNGQVIDASIASNAQVVSNSGDIAITAKSVNNNNGGIVAQKGALVFNIDDLVENNGMINASGSLTINTRALKNKGIIFTDSQLINTSSFENAGGSYAKNAINVTTDSLDNTGAMSSTDSDIQLDINGAVANNSGNISAKNVVVNQKNQSDKSAVFTNAGNIDTTGSLHINTDSLHNSGKLTVAETADIALTKELKNSGINAEIVAQDLLIYSNLTDNALNVFNESGWIQGSNLHFDHLDTIKNTGNATLIATGEMKFENISNIFNDDSIIQADSVLLSQIQNVNNTNNSLIEGTSSLQIADVDQLNNDQSSLQSDGDVTINNVSALTNTGGLISSGNVLNMTNVEQLLNTAYSTIQATSALLINQMTTLENNTGSLLLSQDSMAIDSAKNIHNDADSQIVSETSLNISNADSLTNAGLIQSNSNLNISNVVNLLNTGQDALIAGVDNLTIDSVESLSNTDKATLSAGLKLILNSIGTLINNAANISSEEGTSISANDLTNLGGSIQSYGDIVLKITNIIQNISSSGGLDEDGNPLTYGADITSDGGNVDITAGKIVNNADVLADNVLVNVDDLDNTSGNIEGYKTADFRIKNDFININGTVRGDEKMSLNLAKDFVFDDNSGSIESLSDLVIHSDGNISIYDTMESGGDLTLDAGKDLTNYSAILASKDITLKGKNITNVYTPDTLDSDGNVINAALSALIWSGGNLNIDAREGTFHNEKNGNVLSVGKMGIIANEIINDAGIIRSEGDMSLDARSIQNRSEYSGGDWKNGPVQEGIGYISDISKVATHVFWTINTYLPTLSSDISLLTTAEISSGGKMMINQGGIFENTAENPLEVNNEGGIIQSAGDMTITGNLTNKPKYTEATLYDYLTEPLAQPISINYNWWRGALGRGDNTATFDTVYCFLDWMFGNGSPSTVDGSELDKDDFLKTLRKAAAGGSDSQASPQLNTVMTMIFGESWLTTDLGTLQDDWKNLGKSADSSDIGTDAALKEKGFYFLPNEKGSIVSMGNFTQNGGTLDNGIGDFVTDTGHSESVNVEKVGDQDIAPIGGSTEVLVNLKDIEEFRAGISPMSSIDAMSKLPALFPYSDGWNSRKSTDPKLKDGPSNAITPVYETRAGMVDQSKYYGSDYFFEEVGYAPETPVYVIGDNYYISELIRREVNDSVGTYFAVRDGVEGVDMVQMLMDNAKYVVTHGVKVSDAGADPETSKATGTETSTITGATSSAANSSAYGTETSTITGATSSAANSAAYGTETSTITGATSSAANSAAYGTETSTITGATSSAANSAANGTETSTITGATSSAANSAANGTETSTITGATNSAANGAETSTVTGTAPQMQDLGLVVGVAPTSEQLKLLDKDIVWFVNQTVDGEQVLVPFVYLANTTLDDMSNSAKESSGSAVIHAKGDVNIDATSVNNSNAIISAGNDVNIKSEGDINNKSNGASGGIIAKNDVNLTSTDGSINNDGAYIKAGDDINMKSTEGDITFNDMHEISADYTNDMDIKNAINYRKTEIETTTATSVAGQVTAGGKLNIDSAKDVIMKGGEYSGTDGSITAAGDVDMQATQDYSHTEESVKVREFSITGQANAMGYSASAENSGLDGKSSTSSSGDYGYDYGSDATGNGSHSPGKSAVGPIAESFIGYRSSTDTSTEDTKTNKNGSFNFSNNLNVDAKTVDIGGADLKAGNELNITADELKTTKYTDTDEKTFSHENLSIGATTSVSSVFSDIADKDAGMIENKVNNPDVGFDGLTTAAQTAGDITNLIFNDYASINTTLGVDYSKSSGSSKTTSENITHIDAGKVNIKTKGDTTLAGTDIKAGEVSIDAGGDVNMRAAEKTSSSNEDGMYVSVGVSVGAAVDKDSAGAGVSLDASGGNNHENNGSKSYTNSTITADNVSIKSGNDTNLIGADITAKTADITTGGDLNVVSVQDTVDNDASSWHAGMSVGVAATTDGGVIPTFSANGGGGSDYHDSATTAEQSGIHTSGTLNVTTGGDLNMTGGHLISDDHTGTVDTAGNINVQDLKDTTEQDGAYGGGGGGVTKTGASVNMYAQTTDEIHYKEDQHSTIDVGTLDKTKVIGDLNTDGSKTSTVVQDEKEWGSDISATVSVPMPSKKGSYDVDQPDAKKPADVEPISHKPIDADAVDPVKPKPKPADADVEPVKPKPADADVEPVKPTVDPKAEPADSTVEPVVDPKQHADSEDVPKVEPDFSTDPVKPTVDPKAEPADAKVEPVKDPDSHKSNSEDVPKVNPDSSADLVNPKVDPAHPDATDGGKKWPKVKTPERVVLTPGSATGNTSWVEPPKGGTGKNGTAYEGVPRSGSTKVVDTAPKASAKETTPEAKKTDPSQYNGKKWATVEPSKGIILSPGSSTNNVPSNATPRDGNTSNGGTYEGQPIRQPVKQLPDGASNWQPLLPEHTMASEHTYQDTEWSVSNTKINQRGGPVA</sequence>
<evidence type="ECO:0000313" key="5">
    <source>
        <dbReference type="EMBL" id="TPG61562.1"/>
    </source>
</evidence>
<feature type="region of interest" description="Disordered" evidence="2">
    <location>
        <begin position="1631"/>
        <end position="1661"/>
    </location>
</feature>
<feature type="compositionally biased region" description="Low complexity" evidence="2">
    <location>
        <begin position="1639"/>
        <end position="1661"/>
    </location>
</feature>
<name>A0A502GJ10_9GAMM</name>
<gene>
    <name evidence="5" type="ORF">EAH77_13055</name>
</gene>
<dbReference type="InterPro" id="IPR012334">
    <property type="entry name" value="Pectin_lyas_fold"/>
</dbReference>
<dbReference type="InterPro" id="IPR025157">
    <property type="entry name" value="Hemagglutinin_rpt"/>
</dbReference>